<dbReference type="KEGG" id="atl:Athai_59130"/>
<gene>
    <name evidence="3" type="ORF">Athai_59130</name>
</gene>
<evidence type="ECO:0000256" key="1">
    <source>
        <dbReference type="SAM" id="MobiDB-lite"/>
    </source>
</evidence>
<evidence type="ECO:0000256" key="2">
    <source>
        <dbReference type="SAM" id="SignalP"/>
    </source>
</evidence>
<dbReference type="EMBL" id="AP023355">
    <property type="protein sequence ID" value="BCJ38410.1"/>
    <property type="molecule type" value="Genomic_DNA"/>
</dbReference>
<evidence type="ECO:0000313" key="4">
    <source>
        <dbReference type="Proteomes" id="UP000611640"/>
    </source>
</evidence>
<sequence length="661" mass="69537">MAALAATAAVGTAAAALPAAAGPTVRPALSTDQTGAGHARTASVTLPTGDKVIVGTDPQGRVRTAHPASTARRTYLTQRYGDDTYVVPATALHALGAGSYRLAQFDVSALVAGRPGVAPGSGTAHPDFPMRTATIKVTDPQGRPADDASLSVVNVDDSRKYAAFPEALHGEARISVPDGHYALMAYYYTADDQGELTGEWLSFGQFTVSGTATTTAVDLRRATHEVSVATPKPAEVQGIDLTWARGASDDYGLQSGVSTYAGHPVRLSTSPAGVGVQHFSVHETATSPDSAATPYLYDVIFPSDRAIGANQHYRATAGSLATLNTSYYADEKRTGDSVWFDSPSWELFQFRLGIPLPQPMRRTEYLTGGAELTYSAMMDAEMSDEAFGGTFQSGSYVFRGGQHERVDWLRGPLAPTIPADTGVGGYFCGACRIDDTLSIALAPVGDSTPDHSGYLDDPSTPGTVSTSRFQLFSGSTQLADGKDVTGVDVAVPAARGNYRISYDQTRKAPWTAQSTSSHSEWTFSSAHSGRTTVPTDRWGCGSDGDPTHCSPVSLLLPHYRLKQGLDGRIPVGRNTLALTVDHSAGAPRVPVESATVSVSFDDGRTWTRAKVSDLGAGNFRAHWRNPAAAAGHQVTLKVTASDSTHATVTQIVHAAATVAQS</sequence>
<name>A0A7R7DV41_9ACTN</name>
<dbReference type="AlphaFoldDB" id="A0A7R7DV41"/>
<evidence type="ECO:0000313" key="3">
    <source>
        <dbReference type="EMBL" id="BCJ38410.1"/>
    </source>
</evidence>
<feature type="chain" id="PRO_5030690639" evidence="2">
    <location>
        <begin position="22"/>
        <end position="661"/>
    </location>
</feature>
<dbReference type="Proteomes" id="UP000611640">
    <property type="component" value="Chromosome"/>
</dbReference>
<keyword evidence="2" id="KW-0732">Signal</keyword>
<feature type="region of interest" description="Disordered" evidence="1">
    <location>
        <begin position="21"/>
        <end position="42"/>
    </location>
</feature>
<proteinExistence type="predicted"/>
<protein>
    <submittedName>
        <fullName evidence="3">Uncharacterized protein</fullName>
    </submittedName>
</protein>
<keyword evidence="4" id="KW-1185">Reference proteome</keyword>
<organism evidence="3 4">
    <name type="scientific">Actinocatenispora thailandica</name>
    <dbReference type="NCBI Taxonomy" id="227318"/>
    <lineage>
        <taxon>Bacteria</taxon>
        <taxon>Bacillati</taxon>
        <taxon>Actinomycetota</taxon>
        <taxon>Actinomycetes</taxon>
        <taxon>Micromonosporales</taxon>
        <taxon>Micromonosporaceae</taxon>
        <taxon>Actinocatenispora</taxon>
    </lineage>
</organism>
<accession>A0A7R7DV41</accession>
<reference evidence="3 4" key="1">
    <citation type="submission" date="2020-08" db="EMBL/GenBank/DDBJ databases">
        <title>Whole genome shotgun sequence of Actinocatenispora thailandica NBRC 105041.</title>
        <authorList>
            <person name="Komaki H."/>
            <person name="Tamura T."/>
        </authorList>
    </citation>
    <scope>NUCLEOTIDE SEQUENCE [LARGE SCALE GENOMIC DNA]</scope>
    <source>
        <strain evidence="3 4">NBRC 105041</strain>
    </source>
</reference>
<feature type="signal peptide" evidence="2">
    <location>
        <begin position="1"/>
        <end position="21"/>
    </location>
</feature>